<dbReference type="GO" id="GO:0008930">
    <property type="term" value="F:methylthioadenosine nucleosidase activity"/>
    <property type="evidence" value="ECO:0007669"/>
    <property type="project" value="TreeGrafter"/>
</dbReference>
<dbReference type="PANTHER" id="PTHR46832:SF1">
    <property type="entry name" value="5'-METHYLTHIOADENOSINE_S-ADENOSYLHOMOCYSTEINE NUCLEOSIDASE"/>
    <property type="match status" value="1"/>
</dbReference>
<dbReference type="GO" id="GO:0008782">
    <property type="term" value="F:adenosylhomocysteine nucleosidase activity"/>
    <property type="evidence" value="ECO:0007669"/>
    <property type="project" value="TreeGrafter"/>
</dbReference>
<evidence type="ECO:0000313" key="3">
    <source>
        <dbReference type="Proteomes" id="UP000886750"/>
    </source>
</evidence>
<dbReference type="PANTHER" id="PTHR46832">
    <property type="entry name" value="5'-METHYLTHIOADENOSINE/S-ADENOSYLHOMOCYSTEINE NUCLEOSIDASE"/>
    <property type="match status" value="1"/>
</dbReference>
<dbReference type="InterPro" id="IPR000845">
    <property type="entry name" value="Nucleoside_phosphorylase_d"/>
</dbReference>
<dbReference type="AlphaFoldDB" id="A0A9D2CTG7"/>
<proteinExistence type="predicted"/>
<dbReference type="GO" id="GO:0019284">
    <property type="term" value="P:L-methionine salvage from S-adenosylmethionine"/>
    <property type="evidence" value="ECO:0007669"/>
    <property type="project" value="TreeGrafter"/>
</dbReference>
<gene>
    <name evidence="2" type="ORF">H9729_08545</name>
</gene>
<organism evidence="2 3">
    <name type="scientific">Candidatus Borkfalkia excrementigallinarum</name>
    <dbReference type="NCBI Taxonomy" id="2838506"/>
    <lineage>
        <taxon>Bacteria</taxon>
        <taxon>Bacillati</taxon>
        <taxon>Bacillota</taxon>
        <taxon>Clostridia</taxon>
        <taxon>Christensenellales</taxon>
        <taxon>Christensenellaceae</taxon>
        <taxon>Candidatus Borkfalkia</taxon>
    </lineage>
</organism>
<dbReference type="Pfam" id="PF01048">
    <property type="entry name" value="PNP_UDP_1"/>
    <property type="match status" value="1"/>
</dbReference>
<evidence type="ECO:0000259" key="1">
    <source>
        <dbReference type="Pfam" id="PF01048"/>
    </source>
</evidence>
<sequence>MLTVLAAMQNEADTLLAQANIHREYALFGKKIWEGQAFGEDFTLILTGIGKTNAAAACMLALARGAERLLNIGVAGGLTPVAKIGSLLQIDRAVQFDFDLSEINGTEIGTLDEYSTPYFPLRTGGSFVRGTLATSDSFASGNDDEALLRRLGADVRDMEGAAIAHIAYAAKTPCFMFKTISDNAGEGSVREYRENLKIALQTLQDDMRQIWEAARNG</sequence>
<name>A0A9D2CTG7_9FIRM</name>
<dbReference type="InterPro" id="IPR035994">
    <property type="entry name" value="Nucleoside_phosphorylase_sf"/>
</dbReference>
<reference evidence="2" key="1">
    <citation type="journal article" date="2021" name="PeerJ">
        <title>Extensive microbial diversity within the chicken gut microbiome revealed by metagenomics and culture.</title>
        <authorList>
            <person name="Gilroy R."/>
            <person name="Ravi A."/>
            <person name="Getino M."/>
            <person name="Pursley I."/>
            <person name="Horton D.L."/>
            <person name="Alikhan N.F."/>
            <person name="Baker D."/>
            <person name="Gharbi K."/>
            <person name="Hall N."/>
            <person name="Watson M."/>
            <person name="Adriaenssens E.M."/>
            <person name="Foster-Nyarko E."/>
            <person name="Jarju S."/>
            <person name="Secka A."/>
            <person name="Antonio M."/>
            <person name="Oren A."/>
            <person name="Chaudhuri R.R."/>
            <person name="La Ragione R."/>
            <person name="Hildebrand F."/>
            <person name="Pallen M.J."/>
        </authorList>
    </citation>
    <scope>NUCLEOTIDE SEQUENCE</scope>
    <source>
        <strain evidence="2">1345</strain>
    </source>
</reference>
<dbReference type="Gene3D" id="3.40.50.1580">
    <property type="entry name" value="Nucleoside phosphorylase domain"/>
    <property type="match status" value="1"/>
</dbReference>
<dbReference type="GO" id="GO:0005829">
    <property type="term" value="C:cytosol"/>
    <property type="evidence" value="ECO:0007669"/>
    <property type="project" value="TreeGrafter"/>
</dbReference>
<dbReference type="SUPFAM" id="SSF53167">
    <property type="entry name" value="Purine and uridine phosphorylases"/>
    <property type="match status" value="1"/>
</dbReference>
<comment type="caution">
    <text evidence="2">The sequence shown here is derived from an EMBL/GenBank/DDBJ whole genome shotgun (WGS) entry which is preliminary data.</text>
</comment>
<dbReference type="EMBL" id="DXCQ01000074">
    <property type="protein sequence ID" value="HIY97726.1"/>
    <property type="molecule type" value="Genomic_DNA"/>
</dbReference>
<accession>A0A9D2CTG7</accession>
<feature type="domain" description="Nucleoside phosphorylase" evidence="1">
    <location>
        <begin position="4"/>
        <end position="204"/>
    </location>
</feature>
<dbReference type="Proteomes" id="UP000886750">
    <property type="component" value="Unassembled WGS sequence"/>
</dbReference>
<protein>
    <recommendedName>
        <fullName evidence="1">Nucleoside phosphorylase domain-containing protein</fullName>
    </recommendedName>
</protein>
<evidence type="ECO:0000313" key="2">
    <source>
        <dbReference type="EMBL" id="HIY97726.1"/>
    </source>
</evidence>
<reference evidence="2" key="2">
    <citation type="submission" date="2021-04" db="EMBL/GenBank/DDBJ databases">
        <authorList>
            <person name="Gilroy R."/>
        </authorList>
    </citation>
    <scope>NUCLEOTIDE SEQUENCE</scope>
    <source>
        <strain evidence="2">1345</strain>
    </source>
</reference>
<dbReference type="GO" id="GO:0009116">
    <property type="term" value="P:nucleoside metabolic process"/>
    <property type="evidence" value="ECO:0007669"/>
    <property type="project" value="InterPro"/>
</dbReference>